<accession>A0A1Z4EWE8</accession>
<reference evidence="1 2" key="2">
    <citation type="journal article" date="2017" name="Int. J. Syst. Evol. Microbiol.">
        <title>Mycobacterium stephanolepidis sp. nov., a rapidly growing species related to Mycobacterium chelonae, isolated from marine teleost fish, Stephanolepis cirrhifer.</title>
        <authorList>
            <person name="Fukano H."/>
            <person name="Wada S."/>
            <person name="Kurata O."/>
            <person name="Katayama K."/>
            <person name="Fujiwara N."/>
            <person name="Hoshino Y."/>
        </authorList>
    </citation>
    <scope>NUCLEOTIDE SEQUENCE [LARGE SCALE GENOMIC DNA]</scope>
    <source>
        <strain evidence="1 2">NJB0901</strain>
    </source>
</reference>
<organism evidence="1 2">
    <name type="scientific">[Mycobacterium] stephanolepidis</name>
    <dbReference type="NCBI Taxonomy" id="1520670"/>
    <lineage>
        <taxon>Bacteria</taxon>
        <taxon>Bacillati</taxon>
        <taxon>Actinomycetota</taxon>
        <taxon>Actinomycetes</taxon>
        <taxon>Mycobacteriales</taxon>
        <taxon>Mycobacteriaceae</taxon>
        <taxon>Mycobacteroides</taxon>
    </lineage>
</organism>
<proteinExistence type="predicted"/>
<reference evidence="2" key="1">
    <citation type="journal article" date="2017" name="Genome Announc.">
        <title>Complete Genome Sequence of Mycobacterium stephanolepidis.</title>
        <authorList>
            <person name="Fukano H."/>
            <person name="Yoshida M."/>
            <person name="Katayama Y."/>
            <person name="Omatsu T."/>
            <person name="Mizutani T."/>
            <person name="Kurata O."/>
            <person name="Wada S."/>
            <person name="Hoshino Y."/>
        </authorList>
    </citation>
    <scope>NUCLEOTIDE SEQUENCE [LARGE SCALE GENOMIC DNA]</scope>
    <source>
        <strain evidence="2">NJB0901</strain>
    </source>
</reference>
<name>A0A1Z4EWE8_9MYCO</name>
<gene>
    <name evidence="1" type="ORF">MSTE_01966</name>
</gene>
<dbReference type="AlphaFoldDB" id="A0A1Z4EWE8"/>
<protein>
    <submittedName>
        <fullName evidence="1">Uncharacterized protein</fullName>
    </submittedName>
</protein>
<dbReference type="EMBL" id="AP018165">
    <property type="protein sequence ID" value="BAX97282.1"/>
    <property type="molecule type" value="Genomic_DNA"/>
</dbReference>
<dbReference type="Proteomes" id="UP000217954">
    <property type="component" value="Chromosome"/>
</dbReference>
<evidence type="ECO:0000313" key="2">
    <source>
        <dbReference type="Proteomes" id="UP000217954"/>
    </source>
</evidence>
<keyword evidence="2" id="KW-1185">Reference proteome</keyword>
<evidence type="ECO:0000313" key="1">
    <source>
        <dbReference type="EMBL" id="BAX97282.1"/>
    </source>
</evidence>
<dbReference type="KEGG" id="mste:MSTE_01966"/>
<sequence length="48" mass="5376">MTLLSITAAQRGPWTLIENLVETSPTGEVCVVTYNRATVRAFSEEFWS</sequence>